<organism evidence="15 16">
    <name type="scientific">Fusarium zealandicum</name>
    <dbReference type="NCBI Taxonomy" id="1053134"/>
    <lineage>
        <taxon>Eukaryota</taxon>
        <taxon>Fungi</taxon>
        <taxon>Dikarya</taxon>
        <taxon>Ascomycota</taxon>
        <taxon>Pezizomycotina</taxon>
        <taxon>Sordariomycetes</taxon>
        <taxon>Hypocreomycetidae</taxon>
        <taxon>Hypocreales</taxon>
        <taxon>Nectriaceae</taxon>
        <taxon>Fusarium</taxon>
        <taxon>Fusarium staphyleae species complex</taxon>
    </lineage>
</organism>
<keyword evidence="9 13" id="KW-0408">Iron</keyword>
<dbReference type="GO" id="GO:0004497">
    <property type="term" value="F:monooxygenase activity"/>
    <property type="evidence" value="ECO:0007669"/>
    <property type="project" value="UniProtKB-KW"/>
</dbReference>
<feature type="transmembrane region" description="Helical" evidence="14">
    <location>
        <begin position="271"/>
        <end position="289"/>
    </location>
</feature>
<dbReference type="OrthoDB" id="6692864at2759"/>
<dbReference type="GO" id="GO:0016705">
    <property type="term" value="F:oxidoreductase activity, acting on paired donors, with incorporation or reduction of molecular oxygen"/>
    <property type="evidence" value="ECO:0007669"/>
    <property type="project" value="InterPro"/>
</dbReference>
<evidence type="ECO:0000256" key="3">
    <source>
        <dbReference type="ARBA" id="ARBA00010617"/>
    </source>
</evidence>
<dbReference type="GO" id="GO:0016020">
    <property type="term" value="C:membrane"/>
    <property type="evidence" value="ECO:0007669"/>
    <property type="project" value="UniProtKB-SubCell"/>
</dbReference>
<dbReference type="SUPFAM" id="SSF48264">
    <property type="entry name" value="Cytochrome P450"/>
    <property type="match status" value="1"/>
</dbReference>
<evidence type="ECO:0000256" key="12">
    <source>
        <dbReference type="ARBA" id="ARBA00023180"/>
    </source>
</evidence>
<dbReference type="PRINTS" id="PR00463">
    <property type="entry name" value="EP450I"/>
</dbReference>
<reference evidence="15" key="2">
    <citation type="submission" date="2020-05" db="EMBL/GenBank/DDBJ databases">
        <authorList>
            <person name="Kim H.-S."/>
            <person name="Proctor R.H."/>
            <person name="Brown D.W."/>
        </authorList>
    </citation>
    <scope>NUCLEOTIDE SEQUENCE</scope>
    <source>
        <strain evidence="15">NRRL 22465</strain>
    </source>
</reference>
<evidence type="ECO:0000313" key="16">
    <source>
        <dbReference type="Proteomes" id="UP000635477"/>
    </source>
</evidence>
<evidence type="ECO:0000256" key="9">
    <source>
        <dbReference type="ARBA" id="ARBA00023004"/>
    </source>
</evidence>
<evidence type="ECO:0000256" key="5">
    <source>
        <dbReference type="ARBA" id="ARBA00022692"/>
    </source>
</evidence>
<feature type="binding site" description="axial binding residue" evidence="13">
    <location>
        <position position="494"/>
    </location>
    <ligand>
        <name>heme</name>
        <dbReference type="ChEBI" id="CHEBI:30413"/>
    </ligand>
    <ligandPart>
        <name>Fe</name>
        <dbReference type="ChEBI" id="CHEBI:18248"/>
    </ligandPart>
</feature>
<evidence type="ECO:0000256" key="14">
    <source>
        <dbReference type="SAM" id="Phobius"/>
    </source>
</evidence>
<evidence type="ECO:0000256" key="13">
    <source>
        <dbReference type="PIRSR" id="PIRSR602401-1"/>
    </source>
</evidence>
<evidence type="ECO:0000256" key="1">
    <source>
        <dbReference type="ARBA" id="ARBA00001971"/>
    </source>
</evidence>
<evidence type="ECO:0000313" key="15">
    <source>
        <dbReference type="EMBL" id="KAF4980177.1"/>
    </source>
</evidence>
<gene>
    <name evidence="15" type="ORF">FZEAL_3755</name>
</gene>
<evidence type="ECO:0000256" key="11">
    <source>
        <dbReference type="ARBA" id="ARBA00023136"/>
    </source>
</evidence>
<evidence type="ECO:0000256" key="2">
    <source>
        <dbReference type="ARBA" id="ARBA00004370"/>
    </source>
</evidence>
<evidence type="ECO:0000256" key="6">
    <source>
        <dbReference type="ARBA" id="ARBA00022723"/>
    </source>
</evidence>
<feature type="transmembrane region" description="Helical" evidence="14">
    <location>
        <begin position="73"/>
        <end position="92"/>
    </location>
</feature>
<protein>
    <recommendedName>
        <fullName evidence="17">Cytochrome P450 monooxygenase</fullName>
    </recommendedName>
</protein>
<keyword evidence="7 14" id="KW-1133">Transmembrane helix</keyword>
<feature type="transmembrane region" description="Helical" evidence="14">
    <location>
        <begin position="12"/>
        <end position="32"/>
    </location>
</feature>
<keyword evidence="10" id="KW-0503">Monooxygenase</keyword>
<dbReference type="Proteomes" id="UP000635477">
    <property type="component" value="Unassembled WGS sequence"/>
</dbReference>
<accession>A0A8H4UNK6</accession>
<dbReference type="AlphaFoldDB" id="A0A8H4UNK6"/>
<dbReference type="EMBL" id="JABEYC010000252">
    <property type="protein sequence ID" value="KAF4980177.1"/>
    <property type="molecule type" value="Genomic_DNA"/>
</dbReference>
<comment type="cofactor">
    <cofactor evidence="1 13">
        <name>heme</name>
        <dbReference type="ChEBI" id="CHEBI:30413"/>
    </cofactor>
</comment>
<dbReference type="PANTHER" id="PTHR24305:SF112">
    <property type="entry name" value="L-ORNITHINE-N5-MONOOXYGENASE (EUROFUNG)"/>
    <property type="match status" value="1"/>
</dbReference>
<dbReference type="InterPro" id="IPR036396">
    <property type="entry name" value="Cyt_P450_sf"/>
</dbReference>
<dbReference type="Gene3D" id="1.10.630.10">
    <property type="entry name" value="Cytochrome P450"/>
    <property type="match status" value="1"/>
</dbReference>
<evidence type="ECO:0000256" key="4">
    <source>
        <dbReference type="ARBA" id="ARBA00022617"/>
    </source>
</evidence>
<keyword evidence="4 13" id="KW-0349">Heme</keyword>
<evidence type="ECO:0000256" key="8">
    <source>
        <dbReference type="ARBA" id="ARBA00023002"/>
    </source>
</evidence>
<sequence>MSALFSATEQPSAAAGISAAFALGVSLHLGLFRHGDWNLYTTRIILGIFAVYGLLTGAFFRLASFTIGQAFKAAAPLVLATLAGTYSSILIYRGFFHRLGRFPGPSAAKFSNFYITSLTVKKFQKYEEIKTLHDKYGDYVRVGPSMLSVLDPAAFHAIHSNASPCGKGPFYNVMHPVVSLHMIKDIKEHAARRKTWDKGFGSKALRDYEPRVALHTKQLLSRVQDSNGAPFNASQWFNFYSFDIMGDLAFNKSFNMLRDGVKHYYMESVHLNMLFVGAFSHLVWLFPLFKETPGLNGEHIKFQKWLSAQVAERRKQKPELPDVFSWILADYDALDRPTEQDTVNLHGDAHLIVVGGSDTTAAALTCLFFELSVNPEATRRLQQELDEYFTVEAEPGHASLAKLKYLQACIDEALRLHPPVPSGVERMTPPQGLQVGDTFIPGNTVVQIPTHALHRDKRVFERPNEFIPERWTTQRELTKDDSVFAPFSIGRFGCVGRQLGLMELRYVSAEILRQYDVKLAGEDTARRFLDGLKDGFTMACPNLDVVFTPRAEAT</sequence>
<dbReference type="Pfam" id="PF00067">
    <property type="entry name" value="p450"/>
    <property type="match status" value="1"/>
</dbReference>
<comment type="caution">
    <text evidence="15">The sequence shown here is derived from an EMBL/GenBank/DDBJ whole genome shotgun (WGS) entry which is preliminary data.</text>
</comment>
<feature type="transmembrane region" description="Helical" evidence="14">
    <location>
        <begin position="44"/>
        <end position="67"/>
    </location>
</feature>
<keyword evidence="12" id="KW-0325">Glycoprotein</keyword>
<comment type="similarity">
    <text evidence="3">Belongs to the cytochrome P450 family.</text>
</comment>
<dbReference type="PRINTS" id="PR00385">
    <property type="entry name" value="P450"/>
</dbReference>
<dbReference type="GO" id="GO:1902181">
    <property type="term" value="P:verruculogen biosynthetic process"/>
    <property type="evidence" value="ECO:0007669"/>
    <property type="project" value="UniProtKB-ARBA"/>
</dbReference>
<name>A0A8H4UNK6_9HYPO</name>
<dbReference type="PANTHER" id="PTHR24305">
    <property type="entry name" value="CYTOCHROME P450"/>
    <property type="match status" value="1"/>
</dbReference>
<comment type="subcellular location">
    <subcellularLocation>
        <location evidence="2">Membrane</location>
    </subcellularLocation>
</comment>
<evidence type="ECO:0000256" key="10">
    <source>
        <dbReference type="ARBA" id="ARBA00023033"/>
    </source>
</evidence>
<keyword evidence="6 13" id="KW-0479">Metal-binding</keyword>
<dbReference type="InterPro" id="IPR050121">
    <property type="entry name" value="Cytochrome_P450_monoxygenase"/>
</dbReference>
<keyword evidence="8" id="KW-0560">Oxidoreductase</keyword>
<dbReference type="InterPro" id="IPR002401">
    <property type="entry name" value="Cyt_P450_E_grp-I"/>
</dbReference>
<dbReference type="FunFam" id="1.10.630.10:FF:000063">
    <property type="entry name" value="Cytochrome P450 monooxygenase"/>
    <property type="match status" value="1"/>
</dbReference>
<keyword evidence="5 14" id="KW-0812">Transmembrane</keyword>
<dbReference type="GO" id="GO:0005506">
    <property type="term" value="F:iron ion binding"/>
    <property type="evidence" value="ECO:0007669"/>
    <property type="project" value="InterPro"/>
</dbReference>
<evidence type="ECO:0008006" key="17">
    <source>
        <dbReference type="Google" id="ProtNLM"/>
    </source>
</evidence>
<dbReference type="CDD" id="cd11061">
    <property type="entry name" value="CYP67-like"/>
    <property type="match status" value="1"/>
</dbReference>
<dbReference type="InterPro" id="IPR001128">
    <property type="entry name" value="Cyt_P450"/>
</dbReference>
<proteinExistence type="inferred from homology"/>
<keyword evidence="11 14" id="KW-0472">Membrane</keyword>
<dbReference type="GO" id="GO:0020037">
    <property type="term" value="F:heme binding"/>
    <property type="evidence" value="ECO:0007669"/>
    <property type="project" value="InterPro"/>
</dbReference>
<reference evidence="15" key="1">
    <citation type="journal article" date="2020" name="BMC Genomics">
        <title>Correction to: Identification and distribution of gene clusters required for synthesis of sphingolipid metabolism inhibitors in diverse species of the filamentous fungus Fusarium.</title>
        <authorList>
            <person name="Kim H.S."/>
            <person name="Lohmar J.M."/>
            <person name="Busman M."/>
            <person name="Brown D.W."/>
            <person name="Naumann T.A."/>
            <person name="Divon H.H."/>
            <person name="Lysoe E."/>
            <person name="Uhlig S."/>
            <person name="Proctor R.H."/>
        </authorList>
    </citation>
    <scope>NUCLEOTIDE SEQUENCE</scope>
    <source>
        <strain evidence="15">NRRL 22465</strain>
    </source>
</reference>
<keyword evidence="16" id="KW-1185">Reference proteome</keyword>
<evidence type="ECO:0000256" key="7">
    <source>
        <dbReference type="ARBA" id="ARBA00022989"/>
    </source>
</evidence>